<comment type="similarity">
    <text evidence="2">Belongs to the protein kinase superfamily. Ser/Thr protein kinase family.</text>
</comment>
<evidence type="ECO:0000256" key="21">
    <source>
        <dbReference type="PROSITE-ProRule" id="PRU10141"/>
    </source>
</evidence>
<feature type="domain" description="Protein kinase" evidence="24">
    <location>
        <begin position="657"/>
        <end position="962"/>
    </location>
</feature>
<keyword evidence="13 25" id="KW-0418">Kinase</keyword>
<keyword evidence="10 23" id="KW-0732">Signal</keyword>
<evidence type="ECO:0000256" key="5">
    <source>
        <dbReference type="ARBA" id="ARBA00022527"/>
    </source>
</evidence>
<keyword evidence="14 21" id="KW-0067">ATP-binding</keyword>
<comment type="caution">
    <text evidence="25">The sequence shown here is derived from an EMBL/GenBank/DDBJ whole genome shotgun (WGS) entry which is preliminary data.</text>
</comment>
<dbReference type="InterPro" id="IPR001611">
    <property type="entry name" value="Leu-rich_rpt"/>
</dbReference>
<dbReference type="Pfam" id="PF08263">
    <property type="entry name" value="LRRNT_2"/>
    <property type="match status" value="1"/>
</dbReference>
<evidence type="ECO:0000256" key="23">
    <source>
        <dbReference type="SAM" id="SignalP"/>
    </source>
</evidence>
<keyword evidence="5" id="KW-0723">Serine/threonine-protein kinase</keyword>
<dbReference type="InterPro" id="IPR003591">
    <property type="entry name" value="Leu-rich_rpt_typical-subtyp"/>
</dbReference>
<dbReference type="FunFam" id="3.80.10.10:FF:000676">
    <property type="entry name" value="LRR receptor-like serine/threonine-protein kinase FLS2"/>
    <property type="match status" value="1"/>
</dbReference>
<keyword evidence="11" id="KW-0677">Repeat</keyword>
<dbReference type="EC" id="2.7.11.1" evidence="3"/>
<dbReference type="SMART" id="SM00365">
    <property type="entry name" value="LRR_SD22"/>
    <property type="match status" value="4"/>
</dbReference>
<dbReference type="FunFam" id="3.80.10.10:FF:000041">
    <property type="entry name" value="LRR receptor-like serine/threonine-protein kinase ERECTA"/>
    <property type="match status" value="1"/>
</dbReference>
<dbReference type="Gene3D" id="3.80.10.10">
    <property type="entry name" value="Ribonuclease Inhibitor"/>
    <property type="match status" value="5"/>
</dbReference>
<dbReference type="FunFam" id="3.80.10.10:FF:000095">
    <property type="entry name" value="LRR receptor-like serine/threonine-protein kinase GSO1"/>
    <property type="match status" value="2"/>
</dbReference>
<dbReference type="InterPro" id="IPR032675">
    <property type="entry name" value="LRR_dom_sf"/>
</dbReference>
<evidence type="ECO:0000256" key="14">
    <source>
        <dbReference type="ARBA" id="ARBA00022840"/>
    </source>
</evidence>
<keyword evidence="18" id="KW-0325">Glycoprotein</keyword>
<dbReference type="PROSITE" id="PS00107">
    <property type="entry name" value="PROTEIN_KINASE_ATP"/>
    <property type="match status" value="2"/>
</dbReference>
<dbReference type="PROSITE" id="PS50011">
    <property type="entry name" value="PROTEIN_KINASE_DOM"/>
    <property type="match status" value="2"/>
</dbReference>
<evidence type="ECO:0000256" key="19">
    <source>
        <dbReference type="ARBA" id="ARBA00047899"/>
    </source>
</evidence>
<evidence type="ECO:0000256" key="20">
    <source>
        <dbReference type="ARBA" id="ARBA00048679"/>
    </source>
</evidence>
<feature type="binding site" evidence="21">
    <location>
        <position position="685"/>
    </location>
    <ligand>
        <name>ATP</name>
        <dbReference type="ChEBI" id="CHEBI:30616"/>
    </ligand>
</feature>
<dbReference type="OMA" id="FAMGHRR"/>
<dbReference type="Gene3D" id="1.10.510.10">
    <property type="entry name" value="Transferase(Phosphotransferase) domain 1"/>
    <property type="match status" value="2"/>
</dbReference>
<dbReference type="InterPro" id="IPR000719">
    <property type="entry name" value="Prot_kinase_dom"/>
</dbReference>
<dbReference type="FunFam" id="3.80.10.10:FF:000383">
    <property type="entry name" value="Leucine-rich repeat receptor protein kinase EMS1"/>
    <property type="match status" value="1"/>
</dbReference>
<sequence length="1878" mass="206415">MFNSLYFIINLSLIVSAKNEVRISNDRLSLLKFKSGIVSDPGNVLESWNSSKQVCNWTGIGCNDELNRVVQLDLSGKSLRGTISPAISNLSFLLVLDLSGNYFSGRIPPEIGRLVWLKQLSLSSNLLEGEIPAEFGYLTKLVYLDLGSNRLVGQIPVPLLCNGSSAIEYIDLSNNSLNGEIPLLNHCELNELKFLLLWSNKLVGQIPISLSKSSKLQWLDLESNSLTGELPLEIVHKMTELQFLYLSYNGFTSHNGNTDLRPFISSLVNCSNLQELELAGNNLGGEIPTTIGNLSTNLLQLHLGENHIFGPIPPSISNLVNLTLLNLSSNLLNGSIPIELCRMKKLERVFLSNNSLSGEIPSAFGDVPHLGLLDLSINKLSGSIPETLSNLTQLRRLLLYENQLSGTIPPSLGKCINLEILDLSRNRISGSIPNQVAGLRSLKLYLNLSSNFLQGSIPLELSKMDMVLAIDLSLNQLKGEIPAQLVSCIALEYLNLSFNDLQSPLPIQIGNLPYLQVLDVSSNKLFGELPQFLQENSNLKQLNVSFNNFSGIVPHDGVFSSLTLDSLQGNPNLCGFISGLPTCRKKKQTHNSVILPIIITLSAIPVICLFGLIKVRAKRRSSSAIFGSGVLNEEQDNKHPNYPKISYRQLVEATNGFNGSNLVGSGRFGHVYKGILRDDTRVAVKVLDPKIGGEISRSFKRECQVLKRTRHRNLIRIITTCSKPDFNALVFPLMPKGSLESHLYPGIDDGLNNRCCLSLFQLVSICSDVAEGVAYLHHDSPVRVIHCDLKPSNILLDEDMTALVTDFGISRLVKDGGGGVGESNAAFDMSMPSCDSTTGLLCGSLGYIAPEYGLGRNVSTHGDVYSFGVLLLEILTGKRPTDVLFHQGSTLHEWVKSHYPYKLDAVVKQSLLSSPSPVITANSIKVRQDVIFEMIELGIMCTQYSPSLRPSMINVAQEMSWLKQITGLDLKGKSLQGTLSPFLCNLSSLKQLDLSENSFRGPIPVEFGALTSLEELSLRSNEIQYEVPESFGQLIKLRFIDLSSNQLGGKLPHSLFHNCSALVYIDLSDNMFVGFIPSQIGNNLNYLETLRLYLNQLSGMIPASLSNSSQMKELDLEYNFLTDTLPSKIVKQMPLLEILYLSGNYLESDDDNTNLTPFFTAISNLTHLQELHLAENMLGGEFPSVIGTFNTNLSEIRLEDNFIHGAIPLHIANFSSVTLLNLSSNLLNGKIPSEISLLPKLERLSLSNNSLEGEIPSSLGDLSHLGLLDLSRNKLSGSIPSSLANLTQLRILHIHENLLSGTIPSSLGRCINLDILDFSYNMLSGEIPSEVAGLREIGMYFNLSNNFLSGELPMELSKMEMIRAIDLSSNNFNGEIPSNLVSCEAAEMINLSYNSLQGSIPTSLGNLLSLHILDLSHNLLSGEIPASFSKSTSLVQLNLSFNNLSGSIPRGGLFDSLTFESFQGNSHLCWQLTELQNCNPNKGSALHSLKFLILIVCTVSTSVFVLTVFSGLVIKVIKRFRSISKTRTSSKFSLALRSSHPRITYREIQEATKGFEQSRLIGSGSFGHVYKGVLTDRTVVAVKVLRFQSGNSTKSFDRECQILKRIRHRNLMRIITACSLPEFKALVLPFMANGSLDSHLYPKSPNSVSPLDLSLITRVNICSDIAEGLAYLHHHSPVQVIHCDLKPSNILLNNDMTAFVSDFGIAKLVSKVGEVNTTEKMTKSTVNLLCGSIGYIAPEYGLGRSASAKGDIYSFGVLVLEMVTRKRPTDDLFNEGMNLPKWVKNHYHGNMEEIIDPTLMRAASDQSSEVKNMWEVAIIELIELGLLCTQETPSTRPTMIDAADDLDRLKRYLCGDTTMTFTSSIGISFSTVTGGNKE</sequence>
<dbReference type="Pfam" id="PF00069">
    <property type="entry name" value="Pkinase"/>
    <property type="match status" value="2"/>
</dbReference>
<keyword evidence="26" id="KW-1185">Reference proteome</keyword>
<keyword evidence="4" id="KW-1003">Cell membrane</keyword>
<evidence type="ECO:0000256" key="18">
    <source>
        <dbReference type="ARBA" id="ARBA00023180"/>
    </source>
</evidence>
<evidence type="ECO:0000256" key="10">
    <source>
        <dbReference type="ARBA" id="ARBA00022729"/>
    </source>
</evidence>
<keyword evidence="15 22" id="KW-1133">Transmembrane helix</keyword>
<dbReference type="FunFam" id="1.10.510.10:FF:000358">
    <property type="entry name" value="Putative leucine-rich repeat receptor-like serine/threonine-protein kinase"/>
    <property type="match status" value="2"/>
</dbReference>
<dbReference type="SUPFAM" id="SSF52058">
    <property type="entry name" value="L domain-like"/>
    <property type="match status" value="4"/>
</dbReference>
<evidence type="ECO:0000256" key="6">
    <source>
        <dbReference type="ARBA" id="ARBA00022553"/>
    </source>
</evidence>
<evidence type="ECO:0000256" key="13">
    <source>
        <dbReference type="ARBA" id="ARBA00022777"/>
    </source>
</evidence>
<dbReference type="GO" id="GO:0005886">
    <property type="term" value="C:plasma membrane"/>
    <property type="evidence" value="ECO:0007669"/>
    <property type="project" value="UniProtKB-SubCell"/>
</dbReference>
<feature type="signal peptide" evidence="23">
    <location>
        <begin position="1"/>
        <end position="17"/>
    </location>
</feature>
<gene>
    <name evidence="25" type="ORF">BVC80_805g3</name>
</gene>
<dbReference type="PANTHER" id="PTHR48053">
    <property type="entry name" value="LEUCINE RICH REPEAT FAMILY PROTEIN, EXPRESSED"/>
    <property type="match status" value="1"/>
</dbReference>
<dbReference type="Pfam" id="PF00560">
    <property type="entry name" value="LRR_1"/>
    <property type="match status" value="10"/>
</dbReference>
<keyword evidence="16 22" id="KW-0472">Membrane</keyword>
<dbReference type="Pfam" id="PF13855">
    <property type="entry name" value="LRR_8"/>
    <property type="match status" value="3"/>
</dbReference>
<dbReference type="PROSITE" id="PS51450">
    <property type="entry name" value="LRR"/>
    <property type="match status" value="1"/>
</dbReference>
<dbReference type="SMART" id="SM00369">
    <property type="entry name" value="LRR_TYP"/>
    <property type="match status" value="20"/>
</dbReference>
<dbReference type="SUPFAM" id="SSF56112">
    <property type="entry name" value="Protein kinase-like (PK-like)"/>
    <property type="match status" value="2"/>
</dbReference>
<dbReference type="FunFam" id="3.80.10.10:FF:000233">
    <property type="entry name" value="Leucine-rich repeat receptor-like protein kinase TDR"/>
    <property type="match status" value="1"/>
</dbReference>
<dbReference type="InterPro" id="IPR011009">
    <property type="entry name" value="Kinase-like_dom_sf"/>
</dbReference>
<comment type="subcellular location">
    <subcellularLocation>
        <location evidence="1">Cell membrane</location>
        <topology evidence="1">Single-pass membrane protein</topology>
    </subcellularLocation>
</comment>
<keyword evidence="8" id="KW-0808">Transferase</keyword>
<evidence type="ECO:0000313" key="26">
    <source>
        <dbReference type="Proteomes" id="UP000195402"/>
    </source>
</evidence>
<evidence type="ECO:0000256" key="3">
    <source>
        <dbReference type="ARBA" id="ARBA00012513"/>
    </source>
</evidence>
<dbReference type="InterPro" id="IPR013210">
    <property type="entry name" value="LRR_N_plant-typ"/>
</dbReference>
<dbReference type="PROSITE" id="PS00108">
    <property type="entry name" value="PROTEIN_KINASE_ST"/>
    <property type="match status" value="2"/>
</dbReference>
<dbReference type="FunFam" id="3.30.200.20:FF:000543">
    <property type="entry name" value="Putative leucine-rich repeat receptor-like serine/threonine-protein kinase"/>
    <property type="match status" value="2"/>
</dbReference>
<evidence type="ECO:0000256" key="12">
    <source>
        <dbReference type="ARBA" id="ARBA00022741"/>
    </source>
</evidence>
<dbReference type="OrthoDB" id="4062651at2759"/>
<evidence type="ECO:0000256" key="11">
    <source>
        <dbReference type="ARBA" id="ARBA00022737"/>
    </source>
</evidence>
<evidence type="ECO:0000256" key="17">
    <source>
        <dbReference type="ARBA" id="ARBA00023170"/>
    </source>
</evidence>
<evidence type="ECO:0000256" key="22">
    <source>
        <dbReference type="SAM" id="Phobius"/>
    </source>
</evidence>
<dbReference type="Gene3D" id="3.30.200.20">
    <property type="entry name" value="Phosphorylase Kinase, domain 1"/>
    <property type="match status" value="2"/>
</dbReference>
<dbReference type="Proteomes" id="UP000195402">
    <property type="component" value="Unassembled WGS sequence"/>
</dbReference>
<dbReference type="GO" id="GO:0009791">
    <property type="term" value="P:post-embryonic development"/>
    <property type="evidence" value="ECO:0007669"/>
    <property type="project" value="UniProtKB-ARBA"/>
</dbReference>
<dbReference type="InterPro" id="IPR051716">
    <property type="entry name" value="Plant_RL_S/T_kinase"/>
</dbReference>
<dbReference type="GO" id="GO:0004674">
    <property type="term" value="F:protein serine/threonine kinase activity"/>
    <property type="evidence" value="ECO:0007669"/>
    <property type="project" value="UniProtKB-KW"/>
</dbReference>
<dbReference type="STRING" id="56857.A0A200Q7X5"/>
<keyword evidence="7" id="KW-0433">Leucine-rich repeat</keyword>
<dbReference type="PANTHER" id="PTHR48053:SF151">
    <property type="entry name" value="OS02G0216000 PROTEIN"/>
    <property type="match status" value="1"/>
</dbReference>
<dbReference type="InterPro" id="IPR017441">
    <property type="entry name" value="Protein_kinase_ATP_BS"/>
</dbReference>
<proteinExistence type="inferred from homology"/>
<protein>
    <recommendedName>
        <fullName evidence="3">non-specific serine/threonine protein kinase</fullName>
        <ecNumber evidence="3">2.7.11.1</ecNumber>
    </recommendedName>
</protein>
<feature type="transmembrane region" description="Helical" evidence="22">
    <location>
        <begin position="1491"/>
        <end position="1514"/>
    </location>
</feature>
<reference evidence="25 26" key="1">
    <citation type="journal article" date="2017" name="Mol. Plant">
        <title>The Genome of Medicinal Plant Macleaya cordata Provides New Insights into Benzylisoquinoline Alkaloids Metabolism.</title>
        <authorList>
            <person name="Liu X."/>
            <person name="Liu Y."/>
            <person name="Huang P."/>
            <person name="Ma Y."/>
            <person name="Qing Z."/>
            <person name="Tang Q."/>
            <person name="Cao H."/>
            <person name="Cheng P."/>
            <person name="Zheng Y."/>
            <person name="Yuan Z."/>
            <person name="Zhou Y."/>
            <person name="Liu J."/>
            <person name="Tang Z."/>
            <person name="Zhuo Y."/>
            <person name="Zhang Y."/>
            <person name="Yu L."/>
            <person name="Huang J."/>
            <person name="Yang P."/>
            <person name="Peng Q."/>
            <person name="Zhang J."/>
            <person name="Jiang W."/>
            <person name="Zhang Z."/>
            <person name="Lin K."/>
            <person name="Ro D.K."/>
            <person name="Chen X."/>
            <person name="Xiong X."/>
            <person name="Shang Y."/>
            <person name="Huang S."/>
            <person name="Zeng J."/>
        </authorList>
    </citation>
    <scope>NUCLEOTIDE SEQUENCE [LARGE SCALE GENOMIC DNA]</scope>
    <source>
        <strain evidence="26">cv. BLH2017</strain>
        <tissue evidence="25">Root</tissue>
    </source>
</reference>
<feature type="binding site" evidence="21">
    <location>
        <position position="1583"/>
    </location>
    <ligand>
        <name>ATP</name>
        <dbReference type="ChEBI" id="CHEBI:30616"/>
    </ligand>
</feature>
<dbReference type="SMART" id="SM00220">
    <property type="entry name" value="S_TKc"/>
    <property type="match status" value="2"/>
</dbReference>
<evidence type="ECO:0000256" key="8">
    <source>
        <dbReference type="ARBA" id="ARBA00022679"/>
    </source>
</evidence>
<evidence type="ECO:0000256" key="1">
    <source>
        <dbReference type="ARBA" id="ARBA00004162"/>
    </source>
</evidence>
<evidence type="ECO:0000256" key="15">
    <source>
        <dbReference type="ARBA" id="ARBA00022989"/>
    </source>
</evidence>
<keyword evidence="6" id="KW-0597">Phosphoprotein</keyword>
<comment type="catalytic activity">
    <reaction evidence="19">
        <text>L-threonyl-[protein] + ATP = O-phospho-L-threonyl-[protein] + ADP + H(+)</text>
        <dbReference type="Rhea" id="RHEA:46608"/>
        <dbReference type="Rhea" id="RHEA-COMP:11060"/>
        <dbReference type="Rhea" id="RHEA-COMP:11605"/>
        <dbReference type="ChEBI" id="CHEBI:15378"/>
        <dbReference type="ChEBI" id="CHEBI:30013"/>
        <dbReference type="ChEBI" id="CHEBI:30616"/>
        <dbReference type="ChEBI" id="CHEBI:61977"/>
        <dbReference type="ChEBI" id="CHEBI:456216"/>
        <dbReference type="EC" id="2.7.11.1"/>
    </reaction>
</comment>
<keyword evidence="9 22" id="KW-0812">Transmembrane</keyword>
<comment type="catalytic activity">
    <reaction evidence="20">
        <text>L-seryl-[protein] + ATP = O-phospho-L-seryl-[protein] + ADP + H(+)</text>
        <dbReference type="Rhea" id="RHEA:17989"/>
        <dbReference type="Rhea" id="RHEA-COMP:9863"/>
        <dbReference type="Rhea" id="RHEA-COMP:11604"/>
        <dbReference type="ChEBI" id="CHEBI:15378"/>
        <dbReference type="ChEBI" id="CHEBI:29999"/>
        <dbReference type="ChEBI" id="CHEBI:30616"/>
        <dbReference type="ChEBI" id="CHEBI:83421"/>
        <dbReference type="ChEBI" id="CHEBI:456216"/>
        <dbReference type="EC" id="2.7.11.1"/>
    </reaction>
</comment>
<dbReference type="InParanoid" id="A0A200Q7X5"/>
<accession>A0A200Q7X5</accession>
<dbReference type="InterPro" id="IPR008271">
    <property type="entry name" value="Ser/Thr_kinase_AS"/>
</dbReference>
<evidence type="ECO:0000259" key="24">
    <source>
        <dbReference type="PROSITE" id="PS50011"/>
    </source>
</evidence>
<feature type="chain" id="PRO_5012510063" description="non-specific serine/threonine protein kinase" evidence="23">
    <location>
        <begin position="18"/>
        <end position="1878"/>
    </location>
</feature>
<dbReference type="CDD" id="cd14066">
    <property type="entry name" value="STKc_IRAK"/>
    <property type="match status" value="2"/>
</dbReference>
<evidence type="ECO:0000256" key="4">
    <source>
        <dbReference type="ARBA" id="ARBA00022475"/>
    </source>
</evidence>
<evidence type="ECO:0000256" key="16">
    <source>
        <dbReference type="ARBA" id="ARBA00023136"/>
    </source>
</evidence>
<evidence type="ECO:0000256" key="2">
    <source>
        <dbReference type="ARBA" id="ARBA00008684"/>
    </source>
</evidence>
<keyword evidence="12 21" id="KW-0547">Nucleotide-binding</keyword>
<evidence type="ECO:0000313" key="25">
    <source>
        <dbReference type="EMBL" id="OVA06558.1"/>
    </source>
</evidence>
<dbReference type="GO" id="GO:0005524">
    <property type="term" value="F:ATP binding"/>
    <property type="evidence" value="ECO:0007669"/>
    <property type="project" value="UniProtKB-UniRule"/>
</dbReference>
<organism evidence="25 26">
    <name type="scientific">Macleaya cordata</name>
    <name type="common">Five-seeded plume-poppy</name>
    <name type="synonym">Bocconia cordata</name>
    <dbReference type="NCBI Taxonomy" id="56857"/>
    <lineage>
        <taxon>Eukaryota</taxon>
        <taxon>Viridiplantae</taxon>
        <taxon>Streptophyta</taxon>
        <taxon>Embryophyta</taxon>
        <taxon>Tracheophyta</taxon>
        <taxon>Spermatophyta</taxon>
        <taxon>Magnoliopsida</taxon>
        <taxon>Ranunculales</taxon>
        <taxon>Papaveraceae</taxon>
        <taxon>Papaveroideae</taxon>
        <taxon>Macleaya</taxon>
    </lineage>
</organism>
<feature type="domain" description="Protein kinase" evidence="24">
    <location>
        <begin position="1555"/>
        <end position="1853"/>
    </location>
</feature>
<keyword evidence="17" id="KW-0675">Receptor</keyword>
<evidence type="ECO:0000256" key="9">
    <source>
        <dbReference type="ARBA" id="ARBA00022692"/>
    </source>
</evidence>
<dbReference type="EMBL" id="MVGT01002784">
    <property type="protein sequence ID" value="OVA06558.1"/>
    <property type="molecule type" value="Genomic_DNA"/>
</dbReference>
<evidence type="ECO:0000256" key="7">
    <source>
        <dbReference type="ARBA" id="ARBA00022614"/>
    </source>
</evidence>
<name>A0A200Q7X5_MACCD</name>